<keyword evidence="3" id="KW-1185">Reference proteome</keyword>
<dbReference type="OrthoDB" id="5422549at2"/>
<evidence type="ECO:0000313" key="2">
    <source>
        <dbReference type="EMBL" id="RDU68232.1"/>
    </source>
</evidence>
<dbReference type="AlphaFoldDB" id="A0A3D8ISQ6"/>
<gene>
    <name evidence="2" type="ORF">CQA62_06225</name>
</gene>
<sequence length="121" mass="14026">MGKDILKKILKQQNHPSLALKVDLENLKIEEYIVVDVRTPSLYITTPHIQNSYNIHNLSMLQDFCQQHQNQKILLVCNGGLESAKYGTLLVENGLKNIFYLDEYLQIIEEKIPLEYPKEAK</sequence>
<dbReference type="PROSITE" id="PS50206">
    <property type="entry name" value="RHODANESE_3"/>
    <property type="match status" value="1"/>
</dbReference>
<dbReference type="Pfam" id="PF00581">
    <property type="entry name" value="Rhodanese"/>
    <property type="match status" value="1"/>
</dbReference>
<proteinExistence type="predicted"/>
<reference evidence="2 3" key="1">
    <citation type="submission" date="2018-04" db="EMBL/GenBank/DDBJ databases">
        <title>Novel Campyloabacter and Helicobacter Species and Strains.</title>
        <authorList>
            <person name="Mannion A.J."/>
            <person name="Shen Z."/>
            <person name="Fox J.G."/>
        </authorList>
    </citation>
    <scope>NUCLEOTIDE SEQUENCE [LARGE SCALE GENOMIC DNA]</scope>
    <source>
        <strain evidence="2 3">ATCC 700242</strain>
    </source>
</reference>
<comment type="caution">
    <text evidence="2">The sequence shown here is derived from an EMBL/GenBank/DDBJ whole genome shotgun (WGS) entry which is preliminary data.</text>
</comment>
<dbReference type="InterPro" id="IPR036873">
    <property type="entry name" value="Rhodanese-like_dom_sf"/>
</dbReference>
<feature type="domain" description="Rhodanese" evidence="1">
    <location>
        <begin position="28"/>
        <end position="113"/>
    </location>
</feature>
<dbReference type="CDD" id="cd00158">
    <property type="entry name" value="RHOD"/>
    <property type="match status" value="1"/>
</dbReference>
<dbReference type="Proteomes" id="UP000257067">
    <property type="component" value="Unassembled WGS sequence"/>
</dbReference>
<protein>
    <submittedName>
        <fullName evidence="2">Rhodanese-like domain-containing protein</fullName>
    </submittedName>
</protein>
<dbReference type="SMART" id="SM00450">
    <property type="entry name" value="RHOD"/>
    <property type="match status" value="1"/>
</dbReference>
<dbReference type="Gene3D" id="3.40.250.10">
    <property type="entry name" value="Rhodanese-like domain"/>
    <property type="match status" value="1"/>
</dbReference>
<dbReference type="InterPro" id="IPR001763">
    <property type="entry name" value="Rhodanese-like_dom"/>
</dbReference>
<dbReference type="EMBL" id="NXLU01000009">
    <property type="protein sequence ID" value="RDU68232.1"/>
    <property type="molecule type" value="Genomic_DNA"/>
</dbReference>
<evidence type="ECO:0000313" key="3">
    <source>
        <dbReference type="Proteomes" id="UP000257067"/>
    </source>
</evidence>
<name>A0A3D8ISQ6_9HELI</name>
<evidence type="ECO:0000259" key="1">
    <source>
        <dbReference type="PROSITE" id="PS50206"/>
    </source>
</evidence>
<dbReference type="SUPFAM" id="SSF52821">
    <property type="entry name" value="Rhodanese/Cell cycle control phosphatase"/>
    <property type="match status" value="1"/>
</dbReference>
<accession>A0A3D8ISQ6</accession>
<dbReference type="RefSeq" id="WP_104725189.1">
    <property type="nucleotide sequence ID" value="NZ_FZNE01000020.1"/>
</dbReference>
<organism evidence="2 3">
    <name type="scientific">Helicobacter cholecystus</name>
    <dbReference type="NCBI Taxonomy" id="45498"/>
    <lineage>
        <taxon>Bacteria</taxon>
        <taxon>Pseudomonadati</taxon>
        <taxon>Campylobacterota</taxon>
        <taxon>Epsilonproteobacteria</taxon>
        <taxon>Campylobacterales</taxon>
        <taxon>Helicobacteraceae</taxon>
        <taxon>Helicobacter</taxon>
    </lineage>
</organism>